<keyword evidence="2" id="KW-1185">Reference proteome</keyword>
<dbReference type="Proteomes" id="UP000193136">
    <property type="component" value="Unassembled WGS sequence"/>
</dbReference>
<accession>A0A1X0XX43</accession>
<protein>
    <submittedName>
        <fullName evidence="1">Uncharacterized protein</fullName>
    </submittedName>
</protein>
<dbReference type="OrthoDB" id="5396725at2"/>
<reference evidence="1 2" key="1">
    <citation type="submission" date="2017-03" db="EMBL/GenBank/DDBJ databases">
        <title>Genome sequence of Geothermobacter sp. EPR-M, Deep-Sea Iron Reducer.</title>
        <authorList>
            <person name="Tully B."/>
            <person name="Savalia P."/>
            <person name="Abuyen K."/>
            <person name="Baughan C."/>
            <person name="Romero E."/>
            <person name="Ronkowski C."/>
            <person name="Torres B."/>
            <person name="Tremblay J."/>
            <person name="Trujillo A."/>
            <person name="Tyler M."/>
            <person name="Perez-Rodriguez I."/>
            <person name="Amend J."/>
        </authorList>
    </citation>
    <scope>NUCLEOTIDE SEQUENCE [LARGE SCALE GENOMIC DNA]</scope>
    <source>
        <strain evidence="1 2">EPR-M</strain>
    </source>
</reference>
<evidence type="ECO:0000313" key="1">
    <source>
        <dbReference type="EMBL" id="ORJ57464.1"/>
    </source>
</evidence>
<evidence type="ECO:0000313" key="2">
    <source>
        <dbReference type="Proteomes" id="UP000193136"/>
    </source>
</evidence>
<dbReference type="EMBL" id="NAAD01000019">
    <property type="protein sequence ID" value="ORJ57464.1"/>
    <property type="molecule type" value="Genomic_DNA"/>
</dbReference>
<organism evidence="1 2">
    <name type="scientific">Geothermobacter hydrogeniphilus</name>
    <dbReference type="NCBI Taxonomy" id="1969733"/>
    <lineage>
        <taxon>Bacteria</taxon>
        <taxon>Pseudomonadati</taxon>
        <taxon>Thermodesulfobacteriota</taxon>
        <taxon>Desulfuromonadia</taxon>
        <taxon>Desulfuromonadales</taxon>
        <taxon>Geothermobacteraceae</taxon>
        <taxon>Geothermobacter</taxon>
    </lineage>
</organism>
<name>A0A1X0XX43_9BACT</name>
<dbReference type="AlphaFoldDB" id="A0A1X0XX43"/>
<sequence length="118" mass="13796">MDNIEIRSAIDQRRTESTRFIRWWRKENDFVDFELLNKFLDRLSSGEDFAGFELLDTEQMWQALMNTCPGCACRENRGRGAVIVWHPGGDKRDTVELPYTDESIMTIFDAETRGNTLQ</sequence>
<comment type="caution">
    <text evidence="1">The sequence shown here is derived from an EMBL/GenBank/DDBJ whole genome shotgun (WGS) entry which is preliminary data.</text>
</comment>
<gene>
    <name evidence="1" type="ORF">B5V00_13500</name>
</gene>
<proteinExistence type="predicted"/>
<dbReference type="RefSeq" id="WP_085011345.1">
    <property type="nucleotide sequence ID" value="NZ_NAAD01000019.1"/>
</dbReference>